<keyword evidence="1" id="KW-0732">Signal</keyword>
<evidence type="ECO:0000313" key="2">
    <source>
        <dbReference type="EMBL" id="BCL57033.1"/>
    </source>
</evidence>
<feature type="signal peptide" evidence="1">
    <location>
        <begin position="1"/>
        <end position="23"/>
    </location>
</feature>
<proteinExistence type="predicted"/>
<dbReference type="GeneID" id="70579179"/>
<dbReference type="Proteomes" id="UP000593842">
    <property type="component" value="Chromosome"/>
</dbReference>
<reference evidence="3" key="1">
    <citation type="submission" date="2020-09" db="EMBL/GenBank/DDBJ databases">
        <title>Complete genome sequencing of Faecalibacillus intestinalis strain 14EGH31.</title>
        <authorList>
            <person name="Sakamoto M."/>
            <person name="Murakami T."/>
            <person name="Mori H."/>
        </authorList>
    </citation>
    <scope>NUCLEOTIDE SEQUENCE [LARGE SCALE GENOMIC DNA]</scope>
    <source>
        <strain evidence="3">14EGH31</strain>
    </source>
</reference>
<evidence type="ECO:0000313" key="3">
    <source>
        <dbReference type="Proteomes" id="UP000593842"/>
    </source>
</evidence>
<gene>
    <name evidence="2" type="ORF">Fi14EGH31_07450</name>
</gene>
<accession>A0A7I8DZ29</accession>
<protein>
    <recommendedName>
        <fullName evidence="4">Lactococcin 972 family bacteriocin</fullName>
    </recommendedName>
</protein>
<feature type="chain" id="PRO_5032546041" description="Lactococcin 972 family bacteriocin" evidence="1">
    <location>
        <begin position="24"/>
        <end position="122"/>
    </location>
</feature>
<sequence length="122" mass="13390">MLKKSIASLVLSMVMLASGSVFAFRDAGVKNHADGKDYPGFYQADSFSAYSGGWTQNNLTDKSGNHWTKRTVRNGNQYFCAYVSVVNGGEFVGPQSLTSSYVKSKVTVRSKKAHTHKIRVES</sequence>
<evidence type="ECO:0008006" key="4">
    <source>
        <dbReference type="Google" id="ProtNLM"/>
    </source>
</evidence>
<evidence type="ECO:0000256" key="1">
    <source>
        <dbReference type="SAM" id="SignalP"/>
    </source>
</evidence>
<dbReference type="KEGG" id="fit:Fi14EGH31_07450"/>
<dbReference type="AlphaFoldDB" id="A0A7I8DZ29"/>
<name>A0A7I8DZ29_9FIRM</name>
<dbReference type="EMBL" id="AP024085">
    <property type="protein sequence ID" value="BCL57033.1"/>
    <property type="molecule type" value="Genomic_DNA"/>
</dbReference>
<organism evidence="2 3">
    <name type="scientific">Faecalibacillus intestinalis</name>
    <dbReference type="NCBI Taxonomy" id="1982626"/>
    <lineage>
        <taxon>Bacteria</taxon>
        <taxon>Bacillati</taxon>
        <taxon>Bacillota</taxon>
        <taxon>Erysipelotrichia</taxon>
        <taxon>Erysipelotrichales</taxon>
        <taxon>Coprobacillaceae</taxon>
        <taxon>Faecalibacillus</taxon>
    </lineage>
</organism>
<dbReference type="RefSeq" id="WP_022000926.1">
    <property type="nucleotide sequence ID" value="NZ_AP024085.1"/>
</dbReference>